<evidence type="ECO:0000313" key="2">
    <source>
        <dbReference type="Proteomes" id="UP001227268"/>
    </source>
</evidence>
<evidence type="ECO:0000313" key="1">
    <source>
        <dbReference type="EMBL" id="KAJ9091802.1"/>
    </source>
</evidence>
<keyword evidence="2" id="KW-1185">Reference proteome</keyword>
<comment type="caution">
    <text evidence="1">The sequence shown here is derived from an EMBL/GenBank/DDBJ whole genome shotgun (WGS) entry which is preliminary data.</text>
</comment>
<protein>
    <submittedName>
        <fullName evidence="1">Uncharacterized protein</fullName>
    </submittedName>
</protein>
<proteinExistence type="predicted"/>
<sequence>MPSFDSKMPAPAPQQPISATSVPVAIRSADDKPGHTEKQPNNESRNTGTEVLAAVDKEGDAVRPVIEAGKKKKKRSGSGEEDDADKGKRPCDMCRKRKIRCTPIPGDTDNTLPPETPGARCKGCVNLDVPCTYLYVNKRAGRPSKKEMEKAERVRVNHAGTGEDGGKGKQKKATTGAELPSPPRPASLTMQPTQPRQPSYLSPNDPLISNHFSPTGDLEAHPRPAKRQRTGSQHSHRSQEPIPSAVQYEETFAWTPGLIIGSFGAGEGHEDYDGQKEFERYRSQSQSQPTDLFGNVDGFSSHSNTCQPTNTDGRTSYMVSGSGLTNYGGLDENDRSLQPFVPDFTSFTGMNSSKPVNDDRIHTSQQTQQNHHPQHQNHSGFSFPSSSTVVPQDKTDSNRHFQQPSYMHHRDDPAYTTHSRGQPVSGHQRTSTSHQPGSLMSDAFQEDTSSTGKISGTTLPLCPQIEDVMSWSNVSFFISLHLRYQHAIMPIIHKPTFNNDLALRLDRKDEMFRAFVLSLVTVSNGQSSAAGSSKDVLYVDKDMHIHLGVRLAFCLGLHEPTPAGSNGENIDHVTLQLRRRIFFQLYNTDKTDASSGMQILMNDFEGLPPYPLCIDDELITTEGNLPQPINRPSYMTGFVANVQLMQILSECMRRHRAYQTSPMDTDVYGILRWIERGQAQMRQVIQDLPDVLGPAPSLGVTVTDQSEMFATQRANLLITAVSSEFALLDLKALADPTHDIASERESVGREMYSLLSSIPVEHLAANGESMRGKVLRIIIALLSNAASPEQWNQHVRDWWDIYSKVQFVQMIPMNVDTLLSGSNTL</sequence>
<reference evidence="1" key="1">
    <citation type="submission" date="2023-04" db="EMBL/GenBank/DDBJ databases">
        <title>Draft Genome sequencing of Naganishia species isolated from polar environments using Oxford Nanopore Technology.</title>
        <authorList>
            <person name="Leo P."/>
            <person name="Venkateswaran K."/>
        </authorList>
    </citation>
    <scope>NUCLEOTIDE SEQUENCE</scope>
    <source>
        <strain evidence="1">MNA-CCFEE 5423</strain>
    </source>
</reference>
<name>A0ACC2UZM2_9TREE</name>
<dbReference type="EMBL" id="JASBWT010000046">
    <property type="protein sequence ID" value="KAJ9091802.1"/>
    <property type="molecule type" value="Genomic_DNA"/>
</dbReference>
<accession>A0ACC2UZM2</accession>
<organism evidence="1 2">
    <name type="scientific">Naganishia friedmannii</name>
    <dbReference type="NCBI Taxonomy" id="89922"/>
    <lineage>
        <taxon>Eukaryota</taxon>
        <taxon>Fungi</taxon>
        <taxon>Dikarya</taxon>
        <taxon>Basidiomycota</taxon>
        <taxon>Agaricomycotina</taxon>
        <taxon>Tremellomycetes</taxon>
        <taxon>Filobasidiales</taxon>
        <taxon>Filobasidiaceae</taxon>
        <taxon>Naganishia</taxon>
    </lineage>
</organism>
<gene>
    <name evidence="1" type="ORF">QFC21_007105</name>
</gene>
<dbReference type="Proteomes" id="UP001227268">
    <property type="component" value="Unassembled WGS sequence"/>
</dbReference>